<keyword evidence="2" id="KW-1185">Reference proteome</keyword>
<proteinExistence type="predicted"/>
<accession>A0ABQ0K1B4</accession>
<gene>
    <name evidence="1" type="ORF">BROSI_A3271</name>
</gene>
<organism evidence="1 2">
    <name type="scientific">Candidatus Brocadia sinica JPN1</name>
    <dbReference type="NCBI Taxonomy" id="1197129"/>
    <lineage>
        <taxon>Bacteria</taxon>
        <taxon>Pseudomonadati</taxon>
        <taxon>Planctomycetota</taxon>
        <taxon>Candidatus Brocadiia</taxon>
        <taxon>Candidatus Brocadiales</taxon>
        <taxon>Candidatus Brocadiaceae</taxon>
        <taxon>Candidatus Brocadia</taxon>
    </lineage>
</organism>
<protein>
    <submittedName>
        <fullName evidence="1">Protein contains FOG: TPR repeat</fullName>
    </submittedName>
</protein>
<evidence type="ECO:0000313" key="2">
    <source>
        <dbReference type="Proteomes" id="UP000032309"/>
    </source>
</evidence>
<dbReference type="EMBL" id="BAFN01000001">
    <property type="protein sequence ID" value="GAN34728.1"/>
    <property type="molecule type" value="Genomic_DNA"/>
</dbReference>
<comment type="caution">
    <text evidence="1">The sequence shown here is derived from an EMBL/GenBank/DDBJ whole genome shotgun (WGS) entry which is preliminary data.</text>
</comment>
<reference evidence="2" key="1">
    <citation type="journal article" date="2015" name="Genome Announc.">
        <title>Draft Genome Sequence of an Anaerobic Ammonium-Oxidizing Bacterium, "Candidatus Brocadia sinica".</title>
        <authorList>
            <person name="Oshiki M."/>
            <person name="Shinyako-Hata K."/>
            <person name="Satoh H."/>
            <person name="Okabe S."/>
        </authorList>
    </citation>
    <scope>NUCLEOTIDE SEQUENCE [LARGE SCALE GENOMIC DNA]</scope>
    <source>
        <strain evidence="2">JPN1</strain>
    </source>
</reference>
<dbReference type="Proteomes" id="UP000032309">
    <property type="component" value="Unassembled WGS sequence"/>
</dbReference>
<sequence length="52" mass="6065">MPTFLPEYRGLQIPLKAGRRSPPLAKLGGLIPYKKYFNIFSKNIFIKNRNTR</sequence>
<evidence type="ECO:0000313" key="1">
    <source>
        <dbReference type="EMBL" id="GAN34728.1"/>
    </source>
</evidence>
<name>A0ABQ0K1B4_9BACT</name>